<keyword evidence="7 8" id="KW-0472">Membrane</keyword>
<reference evidence="11" key="1">
    <citation type="submission" date="2016-05" db="EMBL/GenBank/DDBJ databases">
        <title>Comparative genomics of biotechnologically important yeasts.</title>
        <authorList>
            <consortium name="DOE Joint Genome Institute"/>
            <person name="Riley R."/>
            <person name="Haridas S."/>
            <person name="Wolfe K.H."/>
            <person name="Lopes M.R."/>
            <person name="Hittinger C.T."/>
            <person name="Goker M."/>
            <person name="Salamov A."/>
            <person name="Wisecaver J."/>
            <person name="Long T.M."/>
            <person name="Aerts A.L."/>
            <person name="Barry K."/>
            <person name="Choi C."/>
            <person name="Clum A."/>
            <person name="Coughlan A.Y."/>
            <person name="Deshpande S."/>
            <person name="Douglass A.P."/>
            <person name="Hanson S.J."/>
            <person name="Klenk H.-P."/>
            <person name="Labutti K."/>
            <person name="Lapidus A."/>
            <person name="Lindquist E."/>
            <person name="Lipzen A."/>
            <person name="Meier-Kolthoff J.P."/>
            <person name="Ohm R.A."/>
            <person name="Otillar R.P."/>
            <person name="Pangilinan J."/>
            <person name="Peng Y."/>
            <person name="Rokas A."/>
            <person name="Rosa C.A."/>
            <person name="Scheuner C."/>
            <person name="Sibirny A.A."/>
            <person name="Slot J.C."/>
            <person name="Stielow J.B."/>
            <person name="Sun H."/>
            <person name="Kurtzman C.P."/>
            <person name="Blackwell M."/>
            <person name="Grigoriev I.V."/>
            <person name="Jeffries T.W."/>
        </authorList>
    </citation>
    <scope>NUCLEOTIDE SEQUENCE [LARGE SCALE GENOMIC DNA]</scope>
    <source>
        <strain evidence="11">DSM 1968</strain>
    </source>
</reference>
<dbReference type="STRING" id="1344418.A0A1D2VQ50"/>
<dbReference type="PANTHER" id="PTHR31806:SF1">
    <property type="entry name" value="PURINE-CYTOSINE PERMEASE FCY2-RELATED"/>
    <property type="match status" value="1"/>
</dbReference>
<protein>
    <recommendedName>
        <fullName evidence="12">Purine-cytosine permease</fullName>
    </recommendedName>
</protein>
<evidence type="ECO:0000256" key="7">
    <source>
        <dbReference type="ARBA" id="ARBA00023136"/>
    </source>
</evidence>
<dbReference type="GO" id="GO:0005886">
    <property type="term" value="C:plasma membrane"/>
    <property type="evidence" value="ECO:0007669"/>
    <property type="project" value="TreeGrafter"/>
</dbReference>
<evidence type="ECO:0000256" key="9">
    <source>
        <dbReference type="SAM" id="Phobius"/>
    </source>
</evidence>
<feature type="transmembrane region" description="Helical" evidence="9">
    <location>
        <begin position="410"/>
        <end position="429"/>
    </location>
</feature>
<dbReference type="GO" id="GO:0015205">
    <property type="term" value="F:nucleobase transmembrane transporter activity"/>
    <property type="evidence" value="ECO:0007669"/>
    <property type="project" value="TreeGrafter"/>
</dbReference>
<evidence type="ECO:0000313" key="10">
    <source>
        <dbReference type="EMBL" id="ODV63741.1"/>
    </source>
</evidence>
<keyword evidence="3 8" id="KW-0813">Transport</keyword>
<evidence type="ECO:0008006" key="12">
    <source>
        <dbReference type="Google" id="ProtNLM"/>
    </source>
</evidence>
<dbReference type="FunCoup" id="A0A1D2VQ50">
    <property type="interactions" value="38"/>
</dbReference>
<gene>
    <name evidence="10" type="ORF">ASCRUDRAFT_5683</name>
</gene>
<evidence type="ECO:0000256" key="5">
    <source>
        <dbReference type="ARBA" id="ARBA00022692"/>
    </source>
</evidence>
<dbReference type="AlphaFoldDB" id="A0A1D2VQ50"/>
<dbReference type="InterPro" id="IPR001248">
    <property type="entry name" value="Pur-cyt_permease"/>
</dbReference>
<evidence type="ECO:0000256" key="1">
    <source>
        <dbReference type="ARBA" id="ARBA00004141"/>
    </source>
</evidence>
<feature type="transmembrane region" description="Helical" evidence="9">
    <location>
        <begin position="248"/>
        <end position="270"/>
    </location>
</feature>
<feature type="transmembrane region" description="Helical" evidence="9">
    <location>
        <begin position="75"/>
        <end position="95"/>
    </location>
</feature>
<accession>A0A1D2VQ50</accession>
<keyword evidence="5 9" id="KW-0812">Transmembrane</keyword>
<dbReference type="GO" id="GO:0015856">
    <property type="term" value="P:cytosine transport"/>
    <property type="evidence" value="ECO:0007669"/>
    <property type="project" value="UniProtKB-ARBA"/>
</dbReference>
<evidence type="ECO:0000256" key="8">
    <source>
        <dbReference type="PIRNR" id="PIRNR002744"/>
    </source>
</evidence>
<dbReference type="PIRSF" id="PIRSF002744">
    <property type="entry name" value="Pur-cyt_permease"/>
    <property type="match status" value="1"/>
</dbReference>
<feature type="transmembrane region" description="Helical" evidence="9">
    <location>
        <begin position="181"/>
        <end position="203"/>
    </location>
</feature>
<dbReference type="GO" id="GO:0000329">
    <property type="term" value="C:fungal-type vacuole membrane"/>
    <property type="evidence" value="ECO:0007669"/>
    <property type="project" value="TreeGrafter"/>
</dbReference>
<feature type="transmembrane region" description="Helical" evidence="9">
    <location>
        <begin position="449"/>
        <end position="469"/>
    </location>
</feature>
<dbReference type="FunFam" id="1.10.4160.10:FF:000002">
    <property type="entry name" value="Purine-cytosine permease fcyB"/>
    <property type="match status" value="1"/>
</dbReference>
<sequence>MLNRNMYEDLEKIQPIQPMSTSSYLDASERTEAEPRKNRFLTAVDRVTSQFKLETRGVQRVEDDERTDTSLWSAASMWVAANLVISTFALGALGITLFQLGFYQCVVVIIFFTFLGAIPFAFCSIFGSKFGLRQMILSSFFVGSFGMRIFAAINCVSAVGWGAINIMTAAQLLHIVNNGALPPWVACIIIVLITIIVTFFGYRVIHFFEMYAWIPSFIVFIIVIARMARSGNFTEGEWATGKTGAGNVLSFGGTVFGFAAGWTTYAADYTTYMSVRTNPYKIFFAVLAGLTFPLIFTMILGAACATGTLIDEDWAEMYNNNSIGGLLYSVLVVKSLHGFGQFCCVLLALSTVSNNIPSMYSIAMCLQAVWSKFRIVPRIAWTIFGNFLTLAICIPAYYKFSDVMHNFMNCIGYYTAIYISMLLSEHFIYRRGFSGYNPDDYLDKSKLPIGIAGTSGFISGVVGAVLGMNQTWYMGVVSRQIGDYGGDPIRSCSNAKNLLHLFSALNQINS</sequence>
<evidence type="ECO:0000256" key="4">
    <source>
        <dbReference type="ARBA" id="ARBA00022553"/>
    </source>
</evidence>
<dbReference type="Gene3D" id="1.10.4160.10">
    <property type="entry name" value="Hydantoin permease"/>
    <property type="match status" value="1"/>
</dbReference>
<feature type="transmembrane region" description="Helical" evidence="9">
    <location>
        <begin position="282"/>
        <end position="310"/>
    </location>
</feature>
<keyword evidence="4" id="KW-0597">Phosphoprotein</keyword>
<dbReference type="CDD" id="cd11484">
    <property type="entry name" value="SLC-NCS1sbd_CobB-like"/>
    <property type="match status" value="1"/>
</dbReference>
<evidence type="ECO:0000256" key="3">
    <source>
        <dbReference type="ARBA" id="ARBA00022448"/>
    </source>
</evidence>
<comment type="subcellular location">
    <subcellularLocation>
        <location evidence="1">Membrane</location>
        <topology evidence="1">Multi-pass membrane protein</topology>
    </subcellularLocation>
</comment>
<evidence type="ECO:0000256" key="2">
    <source>
        <dbReference type="ARBA" id="ARBA00008974"/>
    </source>
</evidence>
<dbReference type="GeneID" id="30964828"/>
<dbReference type="Pfam" id="PF02133">
    <property type="entry name" value="Transp_cyt_pur"/>
    <property type="match status" value="1"/>
</dbReference>
<dbReference type="OrthoDB" id="2116389at2759"/>
<evidence type="ECO:0000313" key="11">
    <source>
        <dbReference type="Proteomes" id="UP000095038"/>
    </source>
</evidence>
<keyword evidence="6 9" id="KW-1133">Transmembrane helix</keyword>
<name>A0A1D2VQ50_9ASCO</name>
<dbReference type="Proteomes" id="UP000095038">
    <property type="component" value="Unassembled WGS sequence"/>
</dbReference>
<feature type="transmembrane region" description="Helical" evidence="9">
    <location>
        <begin position="135"/>
        <end position="161"/>
    </location>
</feature>
<evidence type="ECO:0000256" key="6">
    <source>
        <dbReference type="ARBA" id="ARBA00022989"/>
    </source>
</evidence>
<keyword evidence="11" id="KW-1185">Reference proteome</keyword>
<dbReference type="EMBL" id="KV454475">
    <property type="protein sequence ID" value="ODV63741.1"/>
    <property type="molecule type" value="Genomic_DNA"/>
</dbReference>
<feature type="transmembrane region" description="Helical" evidence="9">
    <location>
        <begin position="379"/>
        <end position="398"/>
    </location>
</feature>
<organism evidence="10 11">
    <name type="scientific">Ascoidea rubescens DSM 1968</name>
    <dbReference type="NCBI Taxonomy" id="1344418"/>
    <lineage>
        <taxon>Eukaryota</taxon>
        <taxon>Fungi</taxon>
        <taxon>Dikarya</taxon>
        <taxon>Ascomycota</taxon>
        <taxon>Saccharomycotina</taxon>
        <taxon>Saccharomycetes</taxon>
        <taxon>Ascoideaceae</taxon>
        <taxon>Ascoidea</taxon>
    </lineage>
</organism>
<dbReference type="InParanoid" id="A0A1D2VQ50"/>
<proteinExistence type="inferred from homology"/>
<feature type="transmembrane region" description="Helical" evidence="9">
    <location>
        <begin position="210"/>
        <end position="228"/>
    </location>
</feature>
<feature type="transmembrane region" description="Helical" evidence="9">
    <location>
        <begin position="101"/>
        <end position="123"/>
    </location>
</feature>
<dbReference type="RefSeq" id="XP_020050048.1">
    <property type="nucleotide sequence ID" value="XM_020191192.1"/>
</dbReference>
<comment type="similarity">
    <text evidence="2 8">Belongs to the purine-cytosine permease (2.A.39) family.</text>
</comment>
<dbReference type="InterPro" id="IPR026030">
    <property type="entry name" value="Pur-cyt_permease_Fcy2/21/22"/>
</dbReference>
<dbReference type="PANTHER" id="PTHR31806">
    <property type="entry name" value="PURINE-CYTOSINE PERMEASE FCY2-RELATED"/>
    <property type="match status" value="1"/>
</dbReference>